<name>A0A5B8IXZ7_9RHOB</name>
<comment type="similarity">
    <text evidence="1">Belongs to the glycosyltransferase 2 family. WaaE/KdtX subfamily.</text>
</comment>
<dbReference type="InterPro" id="IPR001173">
    <property type="entry name" value="Glyco_trans_2-like"/>
</dbReference>
<dbReference type="AlphaFoldDB" id="A0A5B8IXZ7"/>
<dbReference type="InterPro" id="IPR029044">
    <property type="entry name" value="Nucleotide-diphossugar_trans"/>
</dbReference>
<organism evidence="3 4">
    <name type="scientific">Qingshengfaniella alkalisoli</name>
    <dbReference type="NCBI Taxonomy" id="2599296"/>
    <lineage>
        <taxon>Bacteria</taxon>
        <taxon>Pseudomonadati</taxon>
        <taxon>Pseudomonadota</taxon>
        <taxon>Alphaproteobacteria</taxon>
        <taxon>Rhodobacterales</taxon>
        <taxon>Paracoccaceae</taxon>
        <taxon>Qingshengfaniella</taxon>
    </lineage>
</organism>
<dbReference type="KEGG" id="lit:FPZ52_12295"/>
<evidence type="ECO:0000313" key="4">
    <source>
        <dbReference type="Proteomes" id="UP000318483"/>
    </source>
</evidence>
<accession>A0A5B8IXZ7</accession>
<evidence type="ECO:0000313" key="3">
    <source>
        <dbReference type="EMBL" id="QDY70483.1"/>
    </source>
</evidence>
<geneLocation type="plasmid" evidence="3 4">
    <name>unnamed1</name>
</geneLocation>
<protein>
    <submittedName>
        <fullName evidence="3">Glycosyltransferase family 2 protein</fullName>
    </submittedName>
</protein>
<dbReference type="RefSeq" id="WP_146365901.1">
    <property type="nucleotide sequence ID" value="NZ_CP042262.1"/>
</dbReference>
<dbReference type="CDD" id="cd02511">
    <property type="entry name" value="Beta4Glucosyltransferase"/>
    <property type="match status" value="1"/>
</dbReference>
<dbReference type="Pfam" id="PF00535">
    <property type="entry name" value="Glycos_transf_2"/>
    <property type="match status" value="1"/>
</dbReference>
<dbReference type="Proteomes" id="UP000318483">
    <property type="component" value="Plasmid unnamed1"/>
</dbReference>
<sequence>MNVSVLILTLNEEENLPSCLAALDWCDDIVVLDSFSTDRTVEIARAAGARVVQRVFDNEPNQRNFGMKEIAFKHAWVYIPDADEICTTELRDEMCAIASDPTRPEAFFLARYRNMFMGRWIRRSSLYPTWMPRFVRPERTRFERLIHCRCVGDGPSGKLTSHYLHYSFNKGLEAWYDKHNRYSSDEAMIATEEVTSQATSWRDLLSPDPTDRRYAIKAIAARLPFRPTQRFLYMYVLRGGILDGWAGFTYCRMLASYELMIVVKTAERRRRQLGQST</sequence>
<dbReference type="PANTHER" id="PTHR43630">
    <property type="entry name" value="POLY-BETA-1,6-N-ACETYL-D-GLUCOSAMINE SYNTHASE"/>
    <property type="match status" value="1"/>
</dbReference>
<dbReference type="SUPFAM" id="SSF53448">
    <property type="entry name" value="Nucleotide-diphospho-sugar transferases"/>
    <property type="match status" value="1"/>
</dbReference>
<dbReference type="PANTHER" id="PTHR43630:SF2">
    <property type="entry name" value="GLYCOSYLTRANSFERASE"/>
    <property type="match status" value="1"/>
</dbReference>
<reference evidence="3 4" key="1">
    <citation type="submission" date="2019-07" db="EMBL/GenBank/DDBJ databases">
        <title>Litoreibacter alkalisoli sp. nov., isolated from saline-alkaline soil.</title>
        <authorList>
            <person name="Wang S."/>
            <person name="Xu L."/>
            <person name="Xing Y.-T."/>
            <person name="Sun J.-Q."/>
        </authorList>
    </citation>
    <scope>NUCLEOTIDE SEQUENCE [LARGE SCALE GENOMIC DNA]</scope>
    <source>
        <strain evidence="3 4">LN3S51</strain>
        <plasmid evidence="3 4">unnamed1</plasmid>
    </source>
</reference>
<dbReference type="EMBL" id="CP042262">
    <property type="protein sequence ID" value="QDY70483.1"/>
    <property type="molecule type" value="Genomic_DNA"/>
</dbReference>
<dbReference type="OrthoDB" id="9815923at2"/>
<evidence type="ECO:0000256" key="1">
    <source>
        <dbReference type="ARBA" id="ARBA00038494"/>
    </source>
</evidence>
<gene>
    <name evidence="3" type="ORF">FPZ52_12295</name>
</gene>
<keyword evidence="3" id="KW-0614">Plasmid</keyword>
<dbReference type="GO" id="GO:0016740">
    <property type="term" value="F:transferase activity"/>
    <property type="evidence" value="ECO:0007669"/>
    <property type="project" value="UniProtKB-KW"/>
</dbReference>
<keyword evidence="4" id="KW-1185">Reference proteome</keyword>
<dbReference type="Gene3D" id="3.90.550.10">
    <property type="entry name" value="Spore Coat Polysaccharide Biosynthesis Protein SpsA, Chain A"/>
    <property type="match status" value="1"/>
</dbReference>
<keyword evidence="3" id="KW-0808">Transferase</keyword>
<proteinExistence type="inferred from homology"/>
<feature type="domain" description="Glycosyltransferase 2-like" evidence="2">
    <location>
        <begin position="4"/>
        <end position="143"/>
    </location>
</feature>
<evidence type="ECO:0000259" key="2">
    <source>
        <dbReference type="Pfam" id="PF00535"/>
    </source>
</evidence>